<feature type="compositionally biased region" description="Polar residues" evidence="1">
    <location>
        <begin position="280"/>
        <end position="292"/>
    </location>
</feature>
<comment type="caution">
    <text evidence="2">The sequence shown here is derived from an EMBL/GenBank/DDBJ whole genome shotgun (WGS) entry which is preliminary data.</text>
</comment>
<evidence type="ECO:0000313" key="2">
    <source>
        <dbReference type="EMBL" id="GEZ11162.1"/>
    </source>
</evidence>
<proteinExistence type="predicted"/>
<protein>
    <recommendedName>
        <fullName evidence="3">Pre-mRNA splicing Prp18-interacting factor</fullName>
    </recommendedName>
</protein>
<accession>A0A699I0C1</accession>
<gene>
    <name evidence="2" type="ORF">Tci_483135</name>
</gene>
<organism evidence="2">
    <name type="scientific">Tanacetum cinerariifolium</name>
    <name type="common">Dalmatian daisy</name>
    <name type="synonym">Chrysanthemum cinerariifolium</name>
    <dbReference type="NCBI Taxonomy" id="118510"/>
    <lineage>
        <taxon>Eukaryota</taxon>
        <taxon>Viridiplantae</taxon>
        <taxon>Streptophyta</taxon>
        <taxon>Embryophyta</taxon>
        <taxon>Tracheophyta</taxon>
        <taxon>Spermatophyta</taxon>
        <taxon>Magnoliopsida</taxon>
        <taxon>eudicotyledons</taxon>
        <taxon>Gunneridae</taxon>
        <taxon>Pentapetalae</taxon>
        <taxon>asterids</taxon>
        <taxon>campanulids</taxon>
        <taxon>Asterales</taxon>
        <taxon>Asteraceae</taxon>
        <taxon>Asteroideae</taxon>
        <taxon>Anthemideae</taxon>
        <taxon>Anthemidinae</taxon>
        <taxon>Tanacetum</taxon>
    </lineage>
</organism>
<sequence length="760" mass="86813">CHGCGQPCDGYYCESCMCPQCGMTLFNGICDNCIYGAGMPIICTECGGIARGGLYLPCDLREKDLYNYDPNAYSFDNSNYIPQSQDENYLCNLCGNNSHDGYDCQQQFPFVYEHEPSYNHNYDDNYYPHESLRYPCCDYCGGSHETFQCQPDNQNVDFSGSDQIQTPQYFDVNPPSPEISNEEIFQANGDLMKSIQTFLEKFNCIPFEEKPQILFQTWETFFAIQCSQPEDSNELFKKLLKDLKELAEYDQSTSTDRPIFLNDNEDHSVQNRESPENSSKENVVSKTNQEPPQDSDIHQLIEDCCEEVPEEQKQNMEKTMFDLVKICHHKQFLCIHDDVDDLIESALDSKLLLINSIYSQCLDKKEQEVKIVEEQPAKRRNRIEKSLQNFRVIHKSSISLNTSQISSIYAVAPILSTKEHENSLSIGYEHLSITPETESDEVTESNAENLLPIPSECEVTLEDKRECDELICENYSTIDVCDNHSEILFDSNNDHLSSDDECFADIEYIDASVPDPAIVSIEEENVVQREEEEVDLEDISQIQDVVLREKLLNITCLISNIESLNDNSTPDRVLNSFESDISLLDKFSPEFETFCDHSEETRSGNTTHANYSLPEYDSFRDEIEPDQERLINLVENDIPNKSSNDPLLEEVDLFLSDNSIPPGIENENTSISRPPPEPPDDNFDLEPEVISPVMEDINEPDEHFNPGGEIFVSTNNKDVDYFPFMFVIRIFLPYLILPEISPLLLSAESEDTIFDPGISD</sequence>
<feature type="region of interest" description="Disordered" evidence="1">
    <location>
        <begin position="658"/>
        <end position="680"/>
    </location>
</feature>
<evidence type="ECO:0008006" key="3">
    <source>
        <dbReference type="Google" id="ProtNLM"/>
    </source>
</evidence>
<dbReference type="EMBL" id="BKCJ010241998">
    <property type="protein sequence ID" value="GEZ11162.1"/>
    <property type="molecule type" value="Genomic_DNA"/>
</dbReference>
<name>A0A699I0C1_TANCI</name>
<dbReference type="AlphaFoldDB" id="A0A699I0C1"/>
<evidence type="ECO:0000256" key="1">
    <source>
        <dbReference type="SAM" id="MobiDB-lite"/>
    </source>
</evidence>
<reference evidence="2" key="1">
    <citation type="journal article" date="2019" name="Sci. Rep.">
        <title>Draft genome of Tanacetum cinerariifolium, the natural source of mosquito coil.</title>
        <authorList>
            <person name="Yamashiro T."/>
            <person name="Shiraishi A."/>
            <person name="Satake H."/>
            <person name="Nakayama K."/>
        </authorList>
    </citation>
    <scope>NUCLEOTIDE SEQUENCE</scope>
</reference>
<feature type="compositionally biased region" description="Basic and acidic residues" evidence="1">
    <location>
        <begin position="264"/>
        <end position="279"/>
    </location>
</feature>
<feature type="non-terminal residue" evidence="2">
    <location>
        <position position="1"/>
    </location>
</feature>
<feature type="region of interest" description="Disordered" evidence="1">
    <location>
        <begin position="254"/>
        <end position="296"/>
    </location>
</feature>